<gene>
    <name evidence="2" type="ORF">RHS04_09321</name>
</gene>
<evidence type="ECO:0000313" key="3">
    <source>
        <dbReference type="Proteomes" id="UP000650582"/>
    </source>
</evidence>
<feature type="compositionally biased region" description="Polar residues" evidence="1">
    <location>
        <begin position="22"/>
        <end position="32"/>
    </location>
</feature>
<reference evidence="2" key="1">
    <citation type="submission" date="2020-09" db="EMBL/GenBank/DDBJ databases">
        <title>Comparative genome analyses of four rice-infecting Rhizoctonia solani isolates reveal extensive enrichment of homogalacturonan modification genes.</title>
        <authorList>
            <person name="Lee D.-Y."/>
            <person name="Jeon J."/>
            <person name="Kim K.-T."/>
            <person name="Cheong K."/>
            <person name="Song H."/>
            <person name="Choi G."/>
            <person name="Ko J."/>
            <person name="Opiyo S.O."/>
            <person name="Zuo S."/>
            <person name="Madhav S."/>
            <person name="Lee Y.-H."/>
            <person name="Wang G.-L."/>
        </authorList>
    </citation>
    <scope>NUCLEOTIDE SEQUENCE</scope>
    <source>
        <strain evidence="2">AG1-IA YN-7</strain>
    </source>
</reference>
<proteinExistence type="predicted"/>
<name>A0A8H7H0H5_9AGAM</name>
<accession>A0A8H7H0H5</accession>
<feature type="region of interest" description="Disordered" evidence="1">
    <location>
        <begin position="1"/>
        <end position="89"/>
    </location>
</feature>
<dbReference type="EMBL" id="JACYCC010000370">
    <property type="protein sequence ID" value="KAF8667454.1"/>
    <property type="molecule type" value="Genomic_DNA"/>
</dbReference>
<protein>
    <submittedName>
        <fullName evidence="2">Uncharacterized protein</fullName>
    </submittedName>
</protein>
<feature type="compositionally biased region" description="Basic and acidic residues" evidence="1">
    <location>
        <begin position="48"/>
        <end position="66"/>
    </location>
</feature>
<organism evidence="2 3">
    <name type="scientific">Rhizoctonia solani</name>
    <dbReference type="NCBI Taxonomy" id="456999"/>
    <lineage>
        <taxon>Eukaryota</taxon>
        <taxon>Fungi</taxon>
        <taxon>Dikarya</taxon>
        <taxon>Basidiomycota</taxon>
        <taxon>Agaricomycotina</taxon>
        <taxon>Agaricomycetes</taxon>
        <taxon>Cantharellales</taxon>
        <taxon>Ceratobasidiaceae</taxon>
        <taxon>Rhizoctonia</taxon>
    </lineage>
</organism>
<evidence type="ECO:0000256" key="1">
    <source>
        <dbReference type="SAM" id="MobiDB-lite"/>
    </source>
</evidence>
<evidence type="ECO:0000313" key="2">
    <source>
        <dbReference type="EMBL" id="KAF8667454.1"/>
    </source>
</evidence>
<dbReference type="AlphaFoldDB" id="A0A8H7H0H5"/>
<comment type="caution">
    <text evidence="2">The sequence shown here is derived from an EMBL/GenBank/DDBJ whole genome shotgun (WGS) entry which is preliminary data.</text>
</comment>
<sequence length="205" mass="23269">MPTMLSSSIPGTPDGSDRDVSSPGTLPSGQPKRTQRIPENAQPYFAKLADKKKERANQAEVQKQKSEASAWPNAKQPTPIVEPSGKRRKGYLTNEPIDSSILNHWVEDLTTNNNKTQWYRAAIRQYNRKDIDLQGLELPELIKMFNNPQANKDELVDETNDKMQTCSVQDKPVASSTITVIDREKVIKQNTLKKKERGQKRRIDK</sequence>
<dbReference type="Proteomes" id="UP000650582">
    <property type="component" value="Unassembled WGS sequence"/>
</dbReference>
<feature type="compositionally biased region" description="Polar residues" evidence="1">
    <location>
        <begin position="1"/>
        <end position="10"/>
    </location>
</feature>